<reference evidence="1 2" key="1">
    <citation type="submission" date="2019-06" db="EMBL/GenBank/DDBJ databases">
        <title>A chromosome-scale genome assembly of the European perch, Perca fluviatilis.</title>
        <authorList>
            <person name="Roques C."/>
            <person name="Zahm M."/>
            <person name="Cabau C."/>
            <person name="Klopp C."/>
            <person name="Bouchez O."/>
            <person name="Donnadieu C."/>
            <person name="Kuhl H."/>
            <person name="Gislard M."/>
            <person name="Guendouz S."/>
            <person name="Journot L."/>
            <person name="Haffray P."/>
            <person name="Bestin A."/>
            <person name="Morvezen R."/>
            <person name="Feron R."/>
            <person name="Wen M."/>
            <person name="Jouanno E."/>
            <person name="Herpin A."/>
            <person name="Schartl M."/>
            <person name="Postlethwait J."/>
            <person name="Schaerlinger B."/>
            <person name="Chardard D."/>
            <person name="Lecocq T."/>
            <person name="Poncet C."/>
            <person name="Jaffrelo L."/>
            <person name="Lampietro C."/>
            <person name="Guiguen Y."/>
        </authorList>
    </citation>
    <scope>NUCLEOTIDE SEQUENCE [LARGE SCALE GENOMIC DNA]</scope>
    <source>
        <tissue evidence="1">Blood</tissue>
    </source>
</reference>
<evidence type="ECO:0000313" key="2">
    <source>
        <dbReference type="Proteomes" id="UP000465112"/>
    </source>
</evidence>
<dbReference type="InterPro" id="IPR024079">
    <property type="entry name" value="MetalloPept_cat_dom_sf"/>
</dbReference>
<dbReference type="Proteomes" id="UP000465112">
    <property type="component" value="Chromosome 21"/>
</dbReference>
<dbReference type="Gene3D" id="3.40.390.10">
    <property type="entry name" value="Collagenase (Catalytic Domain)"/>
    <property type="match status" value="1"/>
</dbReference>
<dbReference type="GO" id="GO:0008237">
    <property type="term" value="F:metallopeptidase activity"/>
    <property type="evidence" value="ECO:0007669"/>
    <property type="project" value="InterPro"/>
</dbReference>
<evidence type="ECO:0000313" key="1">
    <source>
        <dbReference type="EMBL" id="KAF1374073.1"/>
    </source>
</evidence>
<protein>
    <submittedName>
        <fullName evidence="1">Uncharacterized protein</fullName>
    </submittedName>
</protein>
<proteinExistence type="predicted"/>
<dbReference type="PANTHER" id="PTHR32205:SF5">
    <property type="entry name" value="ARCHAEMETZINCIN-2"/>
    <property type="match status" value="1"/>
</dbReference>
<keyword evidence="2" id="KW-1185">Reference proteome</keyword>
<accession>A0A6A5EDQ6</accession>
<name>A0A6A5EDQ6_PERFL</name>
<dbReference type="PANTHER" id="PTHR32205">
    <property type="entry name" value="ARCHAEMETZINCIN-2-RELATED"/>
    <property type="match status" value="1"/>
</dbReference>
<comment type="caution">
    <text evidence="1">The sequence shown here is derived from an EMBL/GenBank/DDBJ whole genome shotgun (WGS) entry which is preliminary data.</text>
</comment>
<dbReference type="AlphaFoldDB" id="A0A6A5EDQ6"/>
<organism evidence="1 2">
    <name type="scientific">Perca fluviatilis</name>
    <name type="common">European perch</name>
    <dbReference type="NCBI Taxonomy" id="8168"/>
    <lineage>
        <taxon>Eukaryota</taxon>
        <taxon>Metazoa</taxon>
        <taxon>Chordata</taxon>
        <taxon>Craniata</taxon>
        <taxon>Vertebrata</taxon>
        <taxon>Euteleostomi</taxon>
        <taxon>Actinopterygii</taxon>
        <taxon>Neopterygii</taxon>
        <taxon>Teleostei</taxon>
        <taxon>Neoteleostei</taxon>
        <taxon>Acanthomorphata</taxon>
        <taxon>Eupercaria</taxon>
        <taxon>Perciformes</taxon>
        <taxon>Percoidei</taxon>
        <taxon>Percidae</taxon>
        <taxon>Percinae</taxon>
        <taxon>Perca</taxon>
    </lineage>
</organism>
<dbReference type="EMBL" id="VHII01000021">
    <property type="protein sequence ID" value="KAF1374073.1"/>
    <property type="molecule type" value="Genomic_DNA"/>
</dbReference>
<dbReference type="InterPro" id="IPR052009">
    <property type="entry name" value="Archaemetzincin"/>
</dbReference>
<gene>
    <name evidence="1" type="ORF">PFLUV_G00245470</name>
</gene>
<sequence length="184" mass="21400">MGFLSSCCQRLLWLKLDVRSGLTAIHTTFRSSLEWVFFSFPRYDDTFHSSGYAGRLKKRLQPKQGDFSVFDRYYTPPITSTQLLLRSCKGSNHLEESDRRPLDFCPICLHKLQVTIGFNIADRYKTLLHWMEGIRVKHPDQRTPLPVNMCSTFQNPLKPFRHPDCGSAGVWTYWGEKINYSTCP</sequence>